<gene>
    <name evidence="4" type="ORF">A3J93_00605</name>
</gene>
<reference evidence="4 5" key="1">
    <citation type="journal article" date="2016" name="Nat. Commun.">
        <title>Thousands of microbial genomes shed light on interconnected biogeochemical processes in an aquifer system.</title>
        <authorList>
            <person name="Anantharaman K."/>
            <person name="Brown C.T."/>
            <person name="Hug L.A."/>
            <person name="Sharon I."/>
            <person name="Castelle C.J."/>
            <person name="Probst A.J."/>
            <person name="Thomas B.C."/>
            <person name="Singh A."/>
            <person name="Wilkins M.J."/>
            <person name="Karaoz U."/>
            <person name="Brodie E.L."/>
            <person name="Williams K.H."/>
            <person name="Hubbard S.S."/>
            <person name="Banfield J.F."/>
        </authorList>
    </citation>
    <scope>NUCLEOTIDE SEQUENCE [LARGE SCALE GENOMIC DNA]</scope>
</reference>
<dbReference type="Proteomes" id="UP000177907">
    <property type="component" value="Unassembled WGS sequence"/>
</dbReference>
<evidence type="ECO:0000256" key="2">
    <source>
        <dbReference type="ARBA" id="ARBA00022729"/>
    </source>
</evidence>
<dbReference type="Pfam" id="PF11999">
    <property type="entry name" value="Ice_binding"/>
    <property type="match status" value="1"/>
</dbReference>
<proteinExistence type="inferred from homology"/>
<accession>A0A1F6NXI8</accession>
<evidence type="ECO:0000256" key="3">
    <source>
        <dbReference type="SAM" id="SignalP"/>
    </source>
</evidence>
<protein>
    <recommendedName>
        <fullName evidence="6">Gram-positive cocci surface proteins LPxTG domain-containing protein</fullName>
    </recommendedName>
</protein>
<comment type="caution">
    <text evidence="4">The sequence shown here is derived from an EMBL/GenBank/DDBJ whole genome shotgun (WGS) entry which is preliminary data.</text>
</comment>
<keyword evidence="2 3" id="KW-0732">Signal</keyword>
<comment type="similarity">
    <text evidence="1">Belongs to the ice-binding protein family.</text>
</comment>
<evidence type="ECO:0000256" key="1">
    <source>
        <dbReference type="ARBA" id="ARBA00005445"/>
    </source>
</evidence>
<evidence type="ECO:0000313" key="5">
    <source>
        <dbReference type="Proteomes" id="UP000177907"/>
    </source>
</evidence>
<feature type="chain" id="PRO_5009525864" description="Gram-positive cocci surface proteins LPxTG domain-containing protein" evidence="3">
    <location>
        <begin position="27"/>
        <end position="311"/>
    </location>
</feature>
<sequence>MKNNFKILTTALFITFTLGSISPVNAATVINLGTVNDFAILAGSAITNTGASAITGELGLSPGASATGFPPGTVGGAQHLADAVAVQAKLDLSTAYNSADQSPVSTVSTELGGTTKNAGVYNSADGTFGLTGTLTLDAEGNPDAVFIFKTASTLITAGASNINLINGAQACNVFWQVGSSATLGANSTFKGNILALTSATLTTGANVEGRVLARNGAVTLDSNTITKTVCTAVVVVPTPTPTPTPVPPIPTLTLFTPTPTQLPAIAEVAPTLPDTGIAPDNNSTMQNIGISLGILLTVSLLYLARKKYEKV</sequence>
<organism evidence="4 5">
    <name type="scientific">Candidatus Magasanikbacteria bacterium RIFOXYC2_FULL_42_28</name>
    <dbReference type="NCBI Taxonomy" id="1798704"/>
    <lineage>
        <taxon>Bacteria</taxon>
        <taxon>Candidatus Magasanikiibacteriota</taxon>
    </lineage>
</organism>
<dbReference type="InterPro" id="IPR021884">
    <property type="entry name" value="Ice-bd_prot"/>
</dbReference>
<name>A0A1F6NXI8_9BACT</name>
<feature type="signal peptide" evidence="3">
    <location>
        <begin position="1"/>
        <end position="26"/>
    </location>
</feature>
<dbReference type="STRING" id="1798704.A3J93_00605"/>
<evidence type="ECO:0000313" key="4">
    <source>
        <dbReference type="EMBL" id="OGH88588.1"/>
    </source>
</evidence>
<dbReference type="AlphaFoldDB" id="A0A1F6NXI8"/>
<evidence type="ECO:0008006" key="6">
    <source>
        <dbReference type="Google" id="ProtNLM"/>
    </source>
</evidence>
<dbReference type="EMBL" id="MFQZ01000001">
    <property type="protein sequence ID" value="OGH88588.1"/>
    <property type="molecule type" value="Genomic_DNA"/>
</dbReference>